<organism evidence="1 2">
    <name type="scientific">Pseudenterobacter timonensis</name>
    <dbReference type="NCBI Taxonomy" id="1755099"/>
    <lineage>
        <taxon>Bacteria</taxon>
        <taxon>Pseudomonadati</taxon>
        <taxon>Pseudomonadota</taxon>
        <taxon>Gammaproteobacteria</taxon>
        <taxon>Enterobacterales</taxon>
        <taxon>Enterobacteriaceae</taxon>
        <taxon>Pseudenterobacter</taxon>
    </lineage>
</organism>
<proteinExistence type="predicted"/>
<dbReference type="AlphaFoldDB" id="A0AAE4IWH9"/>
<evidence type="ECO:0000313" key="1">
    <source>
        <dbReference type="EMBL" id="MDR9892089.1"/>
    </source>
</evidence>
<dbReference type="RefSeq" id="WP_310827211.1">
    <property type="nucleotide sequence ID" value="NZ_JAQGEC010000018.1"/>
</dbReference>
<dbReference type="Proteomes" id="UP001248822">
    <property type="component" value="Unassembled WGS sequence"/>
</dbReference>
<protein>
    <submittedName>
        <fullName evidence="1">Anti-adapter protein IraM</fullName>
    </submittedName>
</protein>
<reference evidence="1" key="1">
    <citation type="submission" date="2022-12" db="EMBL/GenBank/DDBJ databases">
        <title>NDM-1 containing novel ST 2018 Pseudenterobacter timonensis.</title>
        <authorList>
            <person name="Halder G."/>
            <person name="Mandal S."/>
            <person name="Dutta S."/>
        </authorList>
    </citation>
    <scope>NUCLEOTIDE SEQUENCE</scope>
    <source>
        <strain evidence="1">CNCI147</strain>
    </source>
</reference>
<comment type="caution">
    <text evidence="1">The sequence shown here is derived from an EMBL/GenBank/DDBJ whole genome shotgun (WGS) entry which is preliminary data.</text>
</comment>
<dbReference type="NCBIfam" id="NF007393">
    <property type="entry name" value="PRK09919.1"/>
    <property type="match status" value="1"/>
</dbReference>
<dbReference type="Pfam" id="PF11183">
    <property type="entry name" value="PmrD"/>
    <property type="match status" value="1"/>
</dbReference>
<gene>
    <name evidence="1" type="primary">iraM</name>
    <name evidence="1" type="ORF">O7047_17865</name>
</gene>
<dbReference type="EMBL" id="JAQGEC010000018">
    <property type="protein sequence ID" value="MDR9892089.1"/>
    <property type="molecule type" value="Genomic_DNA"/>
</dbReference>
<dbReference type="InterPro" id="IPR038679">
    <property type="entry name" value="PmrD_sf"/>
</dbReference>
<name>A0AAE4IWH9_9ENTR</name>
<dbReference type="InterPro" id="IPR044854">
    <property type="entry name" value="IraM/PmrD"/>
</dbReference>
<dbReference type="Gene3D" id="2.40.50.650">
    <property type="match status" value="1"/>
</dbReference>
<evidence type="ECO:0000313" key="2">
    <source>
        <dbReference type="Proteomes" id="UP001248822"/>
    </source>
</evidence>
<sequence>MKWKVIDTVACPNTGIVFSAISSFKMLKLIIWYDSNIILPPGATIEPYSSGMKINGLFKPVTLYYVTPFRKHFWKELKQKVHCPENRDTESPWCPSPVQCALKTCPYGKKMKASLH</sequence>
<accession>A0AAE4IWH9</accession>